<dbReference type="InterPro" id="IPR000358">
    <property type="entry name" value="RNR_small_fam"/>
</dbReference>
<dbReference type="AlphaFoldDB" id="A0A835PS18"/>
<evidence type="ECO:0000313" key="3">
    <source>
        <dbReference type="Proteomes" id="UP000639772"/>
    </source>
</evidence>
<dbReference type="InterPro" id="IPR033909">
    <property type="entry name" value="RNR_small"/>
</dbReference>
<organism evidence="2 3">
    <name type="scientific">Vanilla planifolia</name>
    <name type="common">Vanilla</name>
    <dbReference type="NCBI Taxonomy" id="51239"/>
    <lineage>
        <taxon>Eukaryota</taxon>
        <taxon>Viridiplantae</taxon>
        <taxon>Streptophyta</taxon>
        <taxon>Embryophyta</taxon>
        <taxon>Tracheophyta</taxon>
        <taxon>Spermatophyta</taxon>
        <taxon>Magnoliopsida</taxon>
        <taxon>Liliopsida</taxon>
        <taxon>Asparagales</taxon>
        <taxon>Orchidaceae</taxon>
        <taxon>Vanilloideae</taxon>
        <taxon>Vanilleae</taxon>
        <taxon>Vanilla</taxon>
    </lineage>
</organism>
<comment type="similarity">
    <text evidence="1">Belongs to the ribonucleoside diphosphate reductase small chain family.</text>
</comment>
<dbReference type="Proteomes" id="UP000639772">
    <property type="component" value="Chromosome 13"/>
</dbReference>
<protein>
    <submittedName>
        <fullName evidence="2">Uncharacterized protein</fullName>
    </submittedName>
</protein>
<dbReference type="GO" id="GO:0016491">
    <property type="term" value="F:oxidoreductase activity"/>
    <property type="evidence" value="ECO:0007669"/>
    <property type="project" value="InterPro"/>
</dbReference>
<dbReference type="PANTHER" id="PTHR23409:SF18">
    <property type="entry name" value="RIBONUCLEOSIDE-DIPHOSPHATE REDUCTASE SUBUNIT M2"/>
    <property type="match status" value="1"/>
</dbReference>
<dbReference type="Gene3D" id="1.10.620.20">
    <property type="entry name" value="Ribonucleotide Reductase, subunit A"/>
    <property type="match status" value="2"/>
</dbReference>
<dbReference type="InterPro" id="IPR012348">
    <property type="entry name" value="RNR-like"/>
</dbReference>
<proteinExistence type="inferred from homology"/>
<dbReference type="EMBL" id="JADCNM010000013">
    <property type="protein sequence ID" value="KAG0456659.1"/>
    <property type="molecule type" value="Genomic_DNA"/>
</dbReference>
<gene>
    <name evidence="2" type="ORF">HPP92_024447</name>
</gene>
<reference evidence="2 3" key="1">
    <citation type="journal article" date="2020" name="Nat. Food">
        <title>A phased Vanilla planifolia genome enables genetic improvement of flavour and production.</title>
        <authorList>
            <person name="Hasing T."/>
            <person name="Tang H."/>
            <person name="Brym M."/>
            <person name="Khazi F."/>
            <person name="Huang T."/>
            <person name="Chambers A.H."/>
        </authorList>
    </citation>
    <scope>NUCLEOTIDE SEQUENCE [LARGE SCALE GENOMIC DNA]</scope>
    <source>
        <tissue evidence="2">Leaf</tissue>
    </source>
</reference>
<dbReference type="GO" id="GO:0009263">
    <property type="term" value="P:deoxyribonucleotide biosynthetic process"/>
    <property type="evidence" value="ECO:0007669"/>
    <property type="project" value="InterPro"/>
</dbReference>
<dbReference type="OrthoDB" id="10248373at2759"/>
<evidence type="ECO:0000313" key="2">
    <source>
        <dbReference type="EMBL" id="KAG0456659.1"/>
    </source>
</evidence>
<evidence type="ECO:0000256" key="1">
    <source>
        <dbReference type="ARBA" id="ARBA00009303"/>
    </source>
</evidence>
<dbReference type="PANTHER" id="PTHR23409">
    <property type="entry name" value="RIBONUCLEOSIDE-DIPHOSPHATE REDUCTASE SMALL CHAIN"/>
    <property type="match status" value="1"/>
</dbReference>
<dbReference type="Pfam" id="PF00268">
    <property type="entry name" value="Ribonuc_red_sm"/>
    <property type="match status" value="1"/>
</dbReference>
<sequence>MCEVQLPKARAFYGFQITIENIHSEMYSLLLETYIKDSTAKSRLFRAIETIPCVARKAEWALRWIDASETFAERLLAFACIEGIFFSEGLYYDFVCLLYSLLNAKFFEKRVWEIVSDAVDIEKEIICDALPYALVEMNSI</sequence>
<dbReference type="CDD" id="cd01049">
    <property type="entry name" value="RNRR2"/>
    <property type="match status" value="1"/>
</dbReference>
<name>A0A835PS18_VANPL</name>
<dbReference type="InterPro" id="IPR030475">
    <property type="entry name" value="RNR_small_AS"/>
</dbReference>
<dbReference type="PROSITE" id="PS00368">
    <property type="entry name" value="RIBORED_SMALL"/>
    <property type="match status" value="1"/>
</dbReference>
<accession>A0A835PS18</accession>
<comment type="caution">
    <text evidence="2">The sequence shown here is derived from an EMBL/GenBank/DDBJ whole genome shotgun (WGS) entry which is preliminary data.</text>
</comment>
<dbReference type="SUPFAM" id="SSF47240">
    <property type="entry name" value="Ferritin-like"/>
    <property type="match status" value="1"/>
</dbReference>
<dbReference type="InterPro" id="IPR009078">
    <property type="entry name" value="Ferritin-like_SF"/>
</dbReference>